<dbReference type="EC" id="3.2.1.22" evidence="13"/>
<evidence type="ECO:0000256" key="10">
    <source>
        <dbReference type="ARBA" id="ARBA00023277"/>
    </source>
</evidence>
<comment type="catalytic activity">
    <reaction evidence="1 13">
        <text>Hydrolysis of terminal, non-reducing alpha-D-galactose residues in alpha-D-galactosides, including galactose oligosaccharides, galactomannans and galactolipids.</text>
        <dbReference type="EC" id="3.2.1.22"/>
    </reaction>
</comment>
<keyword evidence="11 13" id="KW-0326">Glycosidase</keyword>
<dbReference type="CDD" id="cd04081">
    <property type="entry name" value="CBM35_galactosidase-like"/>
    <property type="match status" value="1"/>
</dbReference>
<dbReference type="InterPro" id="IPR002241">
    <property type="entry name" value="Glyco_hydro_27"/>
</dbReference>
<evidence type="ECO:0000256" key="7">
    <source>
        <dbReference type="ARBA" id="ARBA00022801"/>
    </source>
</evidence>
<dbReference type="EMBL" id="KZ821247">
    <property type="protein sequence ID" value="PYH42979.1"/>
    <property type="molecule type" value="Genomic_DNA"/>
</dbReference>
<keyword evidence="9" id="KW-0325">Glycoprotein</keyword>
<keyword evidence="12" id="KW-0624">Polysaccharide degradation</keyword>
<feature type="domain" description="Alpha galactosidase C-terminal" evidence="15">
    <location>
        <begin position="308"/>
        <end position="384"/>
    </location>
</feature>
<evidence type="ECO:0000313" key="17">
    <source>
        <dbReference type="Proteomes" id="UP000248349"/>
    </source>
</evidence>
<dbReference type="OrthoDB" id="5795902at2759"/>
<accession>A0A318Z796</accession>
<organism evidence="16 17">
    <name type="scientific">Aspergillus saccharolyticus JOP 1030-1</name>
    <dbReference type="NCBI Taxonomy" id="1450539"/>
    <lineage>
        <taxon>Eukaryota</taxon>
        <taxon>Fungi</taxon>
        <taxon>Dikarya</taxon>
        <taxon>Ascomycota</taxon>
        <taxon>Pezizomycotina</taxon>
        <taxon>Eurotiomycetes</taxon>
        <taxon>Eurotiomycetidae</taxon>
        <taxon>Eurotiales</taxon>
        <taxon>Aspergillaceae</taxon>
        <taxon>Aspergillus</taxon>
        <taxon>Aspergillus subgen. Circumdati</taxon>
    </lineage>
</organism>
<dbReference type="Gene3D" id="2.60.40.1180">
    <property type="entry name" value="Golgi alpha-mannosidase II"/>
    <property type="match status" value="1"/>
</dbReference>
<dbReference type="GO" id="GO:0000272">
    <property type="term" value="P:polysaccharide catabolic process"/>
    <property type="evidence" value="ECO:0007669"/>
    <property type="project" value="UniProtKB-KW"/>
</dbReference>
<evidence type="ECO:0000256" key="2">
    <source>
        <dbReference type="ARBA" id="ARBA00003969"/>
    </source>
</evidence>
<dbReference type="AlphaFoldDB" id="A0A318Z796"/>
<keyword evidence="5" id="KW-0964">Secreted</keyword>
<dbReference type="CDD" id="cd14792">
    <property type="entry name" value="GH27"/>
    <property type="match status" value="1"/>
</dbReference>
<keyword evidence="7 13" id="KW-0378">Hydrolase</keyword>
<evidence type="ECO:0000256" key="6">
    <source>
        <dbReference type="ARBA" id="ARBA00022729"/>
    </source>
</evidence>
<evidence type="ECO:0000256" key="5">
    <source>
        <dbReference type="ARBA" id="ARBA00022525"/>
    </source>
</evidence>
<dbReference type="InterPro" id="IPR013785">
    <property type="entry name" value="Aldolase_TIM"/>
</dbReference>
<proteinExistence type="inferred from homology"/>
<keyword evidence="8 13" id="KW-1015">Disulfide bond</keyword>
<evidence type="ECO:0000256" key="3">
    <source>
        <dbReference type="ARBA" id="ARBA00004613"/>
    </source>
</evidence>
<dbReference type="Gene3D" id="3.20.20.70">
    <property type="entry name" value="Aldolase class I"/>
    <property type="match status" value="1"/>
</dbReference>
<feature type="signal peptide" evidence="14">
    <location>
        <begin position="1"/>
        <end position="19"/>
    </location>
</feature>
<dbReference type="Pfam" id="PF17801">
    <property type="entry name" value="Melibiase_C"/>
    <property type="match status" value="1"/>
</dbReference>
<dbReference type="FunFam" id="3.20.20.70:FF:000197">
    <property type="entry name" value="Alpha-galactosidase"/>
    <property type="match status" value="1"/>
</dbReference>
<name>A0A318Z796_9EURO</name>
<dbReference type="PANTHER" id="PTHR11452:SF75">
    <property type="entry name" value="ALPHA-GALACTOSIDASE MEL1"/>
    <property type="match status" value="1"/>
</dbReference>
<dbReference type="Pfam" id="PF16499">
    <property type="entry name" value="Melibiase_2"/>
    <property type="match status" value="1"/>
</dbReference>
<comment type="similarity">
    <text evidence="4 13">Belongs to the glycosyl hydrolase 27 family.</text>
</comment>
<evidence type="ECO:0000256" key="12">
    <source>
        <dbReference type="ARBA" id="ARBA00023326"/>
    </source>
</evidence>
<dbReference type="Proteomes" id="UP000248349">
    <property type="component" value="Unassembled WGS sequence"/>
</dbReference>
<evidence type="ECO:0000256" key="9">
    <source>
        <dbReference type="ARBA" id="ARBA00023180"/>
    </source>
</evidence>
<gene>
    <name evidence="16" type="ORF">BP01DRAFT_367717</name>
</gene>
<dbReference type="RefSeq" id="XP_025428961.1">
    <property type="nucleotide sequence ID" value="XM_025576472.1"/>
</dbReference>
<dbReference type="GO" id="GO:0004557">
    <property type="term" value="F:alpha-galactosidase activity"/>
    <property type="evidence" value="ECO:0007669"/>
    <property type="project" value="UniProtKB-EC"/>
</dbReference>
<dbReference type="SUPFAM" id="SSF51011">
    <property type="entry name" value="Glycosyl hydrolase domain"/>
    <property type="match status" value="1"/>
</dbReference>
<keyword evidence="17" id="KW-1185">Reference proteome</keyword>
<dbReference type="SUPFAM" id="SSF51445">
    <property type="entry name" value="(Trans)glycosidases"/>
    <property type="match status" value="1"/>
</dbReference>
<evidence type="ECO:0000256" key="4">
    <source>
        <dbReference type="ARBA" id="ARBA00009743"/>
    </source>
</evidence>
<reference evidence="16 17" key="1">
    <citation type="submission" date="2016-12" db="EMBL/GenBank/DDBJ databases">
        <title>The genomes of Aspergillus section Nigri reveals drivers in fungal speciation.</title>
        <authorList>
            <consortium name="DOE Joint Genome Institute"/>
            <person name="Vesth T.C."/>
            <person name="Nybo J."/>
            <person name="Theobald S."/>
            <person name="Brandl J."/>
            <person name="Frisvad J.C."/>
            <person name="Nielsen K.F."/>
            <person name="Lyhne E.K."/>
            <person name="Kogle M.E."/>
            <person name="Kuo A."/>
            <person name="Riley R."/>
            <person name="Clum A."/>
            <person name="Nolan M."/>
            <person name="Lipzen A."/>
            <person name="Salamov A."/>
            <person name="Henrissat B."/>
            <person name="Wiebenga A."/>
            <person name="De Vries R.P."/>
            <person name="Grigoriev I.V."/>
            <person name="Mortensen U.H."/>
            <person name="Andersen M.R."/>
            <person name="Baker S.E."/>
        </authorList>
    </citation>
    <scope>NUCLEOTIDE SEQUENCE [LARGE SCALE GENOMIC DNA]</scope>
    <source>
        <strain evidence="16 17">JOP 1030-1</strain>
    </source>
</reference>
<feature type="chain" id="PRO_5016440392" description="Alpha-galactosidase" evidence="14">
    <location>
        <begin position="20"/>
        <end position="644"/>
    </location>
</feature>
<dbReference type="PANTHER" id="PTHR11452">
    <property type="entry name" value="ALPHA-GALACTOSIDASE/ALPHA-N-ACETYLGALACTOSAMINIDASE"/>
    <property type="match status" value="1"/>
</dbReference>
<evidence type="ECO:0000256" key="11">
    <source>
        <dbReference type="ARBA" id="ARBA00023295"/>
    </source>
</evidence>
<evidence type="ECO:0000256" key="13">
    <source>
        <dbReference type="RuleBase" id="RU361168"/>
    </source>
</evidence>
<dbReference type="InterPro" id="IPR013780">
    <property type="entry name" value="Glyco_hydro_b"/>
</dbReference>
<dbReference type="InterPro" id="IPR041233">
    <property type="entry name" value="Melibiase_C"/>
</dbReference>
<evidence type="ECO:0000256" key="8">
    <source>
        <dbReference type="ARBA" id="ARBA00023157"/>
    </source>
</evidence>
<dbReference type="PRINTS" id="PR00740">
    <property type="entry name" value="GLHYDRLASE27"/>
</dbReference>
<protein>
    <recommendedName>
        <fullName evidence="13">Alpha-galactosidase</fullName>
        <ecNumber evidence="13">3.2.1.22</ecNumber>
    </recommendedName>
    <alternativeName>
        <fullName evidence="13">Melibiase</fullName>
    </alternativeName>
</protein>
<keyword evidence="10" id="KW-0119">Carbohydrate metabolism</keyword>
<dbReference type="Gene3D" id="2.60.120.260">
    <property type="entry name" value="Galactose-binding domain-like"/>
    <property type="match status" value="1"/>
</dbReference>
<sequence>MSAPIIVSLLGVASAAAAAASSLHPRLQDGLAQTPPMGWNTYNHYNCYPNETIVRTNAQALVELGLDKLGYRYVTTDCGWSVADRLPDGSLTWNATLFPQGFPALGEYLHELGLLFGVYGDAGILLCGSPPNNTGNLYDNCYSDAATNYPDVNYAPTTSPAPHYATMSRALAALNRTVLFQICDWGVDFPARWAPALGHTWRIGNDILPAWRSIYRIINQAAPQTDVAGPGQWPDLDMLEVGNGVLSVAEEQTHFSLWGILKSPLVIGAALREASEASLAVLMQADVIAFNQDRLGKSARLRRRWSEAGYEVWSGPLAGGRTVAALVNWWNESRALTLELPDIGLQFAGNVRNVWAEGSSVADEGVRTRYTATVPGHGTMLLELGATQPRGEYRREWFAETKGNSTTFSPIYALTTSNNYTLTLTLARPVSTATAIRIDTGNNSMATTLTIPSQTTTLTTPIVLDVATTALTIHHPSQLNITTIHLTPPTGTYHPSTTFTLSGSATLTPCAEGFCLPVGSKIGYLSETGLATHTIAVSTGGTKYVELDYINNDIAFESAWEEGRNARNLTISVNGGVPVRLEVPLSGRHSELFGPGLGWWDTATLGVSVDGWKEGANEVVVGNVGGAEGVVSWGADFVGMRVFD</sequence>
<evidence type="ECO:0000259" key="15">
    <source>
        <dbReference type="Pfam" id="PF17801"/>
    </source>
</evidence>
<evidence type="ECO:0000313" key="16">
    <source>
        <dbReference type="EMBL" id="PYH42979.1"/>
    </source>
</evidence>
<dbReference type="GO" id="GO:0005576">
    <property type="term" value="C:extracellular region"/>
    <property type="evidence" value="ECO:0007669"/>
    <property type="project" value="UniProtKB-SubCell"/>
</dbReference>
<comment type="function">
    <text evidence="2">Hydrolyzes a variety of simple alpha-D-galactoside as well as more complex molecules such as oligosaccharides and polysaccharides.</text>
</comment>
<comment type="subcellular location">
    <subcellularLocation>
        <location evidence="3">Secreted</location>
    </subcellularLocation>
</comment>
<evidence type="ECO:0000256" key="1">
    <source>
        <dbReference type="ARBA" id="ARBA00001255"/>
    </source>
</evidence>
<keyword evidence="6 14" id="KW-0732">Signal</keyword>
<dbReference type="GeneID" id="37077701"/>
<dbReference type="InterPro" id="IPR017853">
    <property type="entry name" value="GH"/>
</dbReference>
<dbReference type="FunFam" id="2.60.40.1180:FF:000008">
    <property type="entry name" value="Alpha-galactosidase"/>
    <property type="match status" value="1"/>
</dbReference>
<dbReference type="STRING" id="1450539.A0A318Z796"/>
<evidence type="ECO:0000256" key="14">
    <source>
        <dbReference type="SAM" id="SignalP"/>
    </source>
</evidence>